<protein>
    <submittedName>
        <fullName evidence="2">Uncharacterized protein</fullName>
    </submittedName>
</protein>
<gene>
    <name evidence="1" type="ORF">UFOVP1066_48</name>
    <name evidence="2" type="ORF">UFOVP1315_67</name>
    <name evidence="3" type="ORF">UFOVP1421_28</name>
    <name evidence="4" type="ORF">UFOVP1525_38</name>
</gene>
<dbReference type="EMBL" id="LR797272">
    <property type="protein sequence ID" value="CAB4198325.1"/>
    <property type="molecule type" value="Genomic_DNA"/>
</dbReference>
<reference evidence="2" key="1">
    <citation type="submission" date="2020-05" db="EMBL/GenBank/DDBJ databases">
        <authorList>
            <person name="Chiriac C."/>
            <person name="Salcher M."/>
            <person name="Ghai R."/>
            <person name="Kavagutti S V."/>
        </authorList>
    </citation>
    <scope>NUCLEOTIDE SEQUENCE</scope>
</reference>
<accession>A0A6J5S0H7</accession>
<name>A0A6J5S0H7_9CAUD</name>
<evidence type="ECO:0000313" key="3">
    <source>
        <dbReference type="EMBL" id="CAB4211369.1"/>
    </source>
</evidence>
<dbReference type="EMBL" id="LR797019">
    <property type="protein sequence ID" value="CAB4181642.1"/>
    <property type="molecule type" value="Genomic_DNA"/>
</dbReference>
<evidence type="ECO:0000313" key="4">
    <source>
        <dbReference type="EMBL" id="CAB5238382.1"/>
    </source>
</evidence>
<sequence>MALWGNKDSKSATGTVSIADTGVVTGSSTLFTTEAKVGNSLLANAVEYQIVSITSNTVAKVIMGTNNGNGTVTTCSAQSYTLSEKPVYVSHGSADTFSMGNSALVYGVDATEAVSGGDNVSAVAIVSGKTRYIGTAPAVTFSGGGGSSAAATATISGGVVTAITVTNTGTAYTSAPTVAIARPARIIPTAGITTATDTVAYTAHGLVADEAVKYYNGGGTSATGLTSATTYYVANAGLTANAFEVKAAATSGTLVATVATSGTAGEFTCGASTLAVGDRVKITGTLGGTGTITGYATGNTYKVSAVTGSSPSVTGFTLTTEAAVAVVSTAGTLTGLTYTTETVIDISGTGNALQYFEIQATADLATATAALGDGAAGGSQHAGWVRRTVGTGGRAGRVQYETLVAMGSITGDQSDDVAFKDS</sequence>
<proteinExistence type="predicted"/>
<dbReference type="EMBL" id="LR798454">
    <property type="protein sequence ID" value="CAB5238382.1"/>
    <property type="molecule type" value="Genomic_DNA"/>
</dbReference>
<evidence type="ECO:0000313" key="1">
    <source>
        <dbReference type="EMBL" id="CAB4181642.1"/>
    </source>
</evidence>
<dbReference type="EMBL" id="LR797375">
    <property type="protein sequence ID" value="CAB4211369.1"/>
    <property type="molecule type" value="Genomic_DNA"/>
</dbReference>
<organism evidence="2">
    <name type="scientific">uncultured Caudovirales phage</name>
    <dbReference type="NCBI Taxonomy" id="2100421"/>
    <lineage>
        <taxon>Viruses</taxon>
        <taxon>Duplodnaviria</taxon>
        <taxon>Heunggongvirae</taxon>
        <taxon>Uroviricota</taxon>
        <taxon>Caudoviricetes</taxon>
        <taxon>Peduoviridae</taxon>
        <taxon>Maltschvirus</taxon>
        <taxon>Maltschvirus maltsch</taxon>
    </lineage>
</organism>
<evidence type="ECO:0000313" key="2">
    <source>
        <dbReference type="EMBL" id="CAB4198325.1"/>
    </source>
</evidence>